<dbReference type="Gene3D" id="1.10.630.10">
    <property type="entry name" value="Cytochrome P450"/>
    <property type="match status" value="1"/>
</dbReference>
<dbReference type="InterPro" id="IPR036396">
    <property type="entry name" value="Cyt_P450_sf"/>
</dbReference>
<evidence type="ECO:0000256" key="15">
    <source>
        <dbReference type="ARBA" id="ARBA00047587"/>
    </source>
</evidence>
<dbReference type="PROSITE" id="PS00086">
    <property type="entry name" value="CYTOCHROME_P450"/>
    <property type="match status" value="1"/>
</dbReference>
<evidence type="ECO:0000256" key="24">
    <source>
        <dbReference type="ARBA" id="ARBA00052067"/>
    </source>
</evidence>
<dbReference type="InterPro" id="IPR002403">
    <property type="entry name" value="Cyt_P450_E_grp-IV"/>
</dbReference>
<dbReference type="GO" id="GO:0005506">
    <property type="term" value="F:iron ion binding"/>
    <property type="evidence" value="ECO:0007669"/>
    <property type="project" value="InterPro"/>
</dbReference>
<evidence type="ECO:0000256" key="6">
    <source>
        <dbReference type="ARBA" id="ARBA00022692"/>
    </source>
</evidence>
<dbReference type="FunFam" id="1.10.630.10:FF:000033">
    <property type="entry name" value="14-alpha sterol demethylase"/>
    <property type="match status" value="1"/>
</dbReference>
<evidence type="ECO:0000256" key="7">
    <source>
        <dbReference type="ARBA" id="ARBA00022723"/>
    </source>
</evidence>
<keyword evidence="4 30" id="KW-0808">Transferase</keyword>
<keyword evidence="11 28" id="KW-0503">Monooxygenase</keyword>
<evidence type="ECO:0000256" key="4">
    <source>
        <dbReference type="ARBA" id="ARBA00022603"/>
    </source>
</evidence>
<keyword evidence="7 27" id="KW-0479">Metal-binding</keyword>
<keyword evidence="4 30" id="KW-0489">Methyltransferase</keyword>
<comment type="catalytic activity">
    <reaction evidence="19">
        <text>a 14alpha-methyl steroid + reduced [NADPH--hemoprotein reductase] + O2 = a 14alpha-hydroxymethyl steroid + oxidized [NADPH--hemoprotein reductase] + H2O + H(+)</text>
        <dbReference type="Rhea" id="RHEA:68060"/>
        <dbReference type="Rhea" id="RHEA-COMP:11964"/>
        <dbReference type="Rhea" id="RHEA-COMP:11965"/>
        <dbReference type="ChEBI" id="CHEBI:15377"/>
        <dbReference type="ChEBI" id="CHEBI:15378"/>
        <dbReference type="ChEBI" id="CHEBI:15379"/>
        <dbReference type="ChEBI" id="CHEBI:57618"/>
        <dbReference type="ChEBI" id="CHEBI:58210"/>
        <dbReference type="ChEBI" id="CHEBI:138029"/>
        <dbReference type="ChEBI" id="CHEBI:176901"/>
    </reaction>
    <physiologicalReaction direction="left-to-right" evidence="19">
        <dbReference type="Rhea" id="RHEA:68061"/>
    </physiologicalReaction>
</comment>
<dbReference type="AlphaFoldDB" id="A0A345DGJ8"/>
<comment type="function">
    <text evidence="26">As a target of azole drugs, plays a crucial role in azole susceptibility.</text>
</comment>
<dbReference type="EC" id="1.14.14.154" evidence="13"/>
<evidence type="ECO:0000256" key="8">
    <source>
        <dbReference type="ARBA" id="ARBA00022989"/>
    </source>
</evidence>
<evidence type="ECO:0000256" key="17">
    <source>
        <dbReference type="ARBA" id="ARBA00047702"/>
    </source>
</evidence>
<evidence type="ECO:0000256" key="28">
    <source>
        <dbReference type="RuleBase" id="RU000461"/>
    </source>
</evidence>
<evidence type="ECO:0000256" key="25">
    <source>
        <dbReference type="ARBA" id="ARBA00052625"/>
    </source>
</evidence>
<dbReference type="GO" id="GO:0016020">
    <property type="term" value="C:membrane"/>
    <property type="evidence" value="ECO:0007669"/>
    <property type="project" value="UniProtKB-SubCell"/>
</dbReference>
<comment type="catalytic activity">
    <reaction evidence="23">
        <text>eburicol + reduced [NADPH--hemoprotein reductase] + O2 = 32-hydroxyeburicol + oxidized [NADPH--hemoprotein reductase] + H2O + H(+)</text>
        <dbReference type="Rhea" id="RHEA:75427"/>
        <dbReference type="Rhea" id="RHEA-COMP:11964"/>
        <dbReference type="Rhea" id="RHEA-COMP:11965"/>
        <dbReference type="ChEBI" id="CHEBI:15377"/>
        <dbReference type="ChEBI" id="CHEBI:15378"/>
        <dbReference type="ChEBI" id="CHEBI:15379"/>
        <dbReference type="ChEBI" id="CHEBI:57618"/>
        <dbReference type="ChEBI" id="CHEBI:58210"/>
        <dbReference type="ChEBI" id="CHEBI:70315"/>
        <dbReference type="ChEBI" id="CHEBI:194328"/>
    </reaction>
    <physiologicalReaction direction="left-to-right" evidence="23">
        <dbReference type="Rhea" id="RHEA:75428"/>
    </physiologicalReaction>
</comment>
<comment type="cofactor">
    <cofactor evidence="1 27">
        <name>heme</name>
        <dbReference type="ChEBI" id="CHEBI:30413"/>
    </cofactor>
</comment>
<evidence type="ECO:0000256" key="18">
    <source>
        <dbReference type="ARBA" id="ARBA00048479"/>
    </source>
</evidence>
<evidence type="ECO:0000256" key="21">
    <source>
        <dbReference type="ARBA" id="ARBA00049450"/>
    </source>
</evidence>
<dbReference type="InterPro" id="IPR017972">
    <property type="entry name" value="Cyt_P450_CS"/>
</dbReference>
<dbReference type="SUPFAM" id="SSF48264">
    <property type="entry name" value="Cytochrome P450"/>
    <property type="match status" value="1"/>
</dbReference>
<comment type="catalytic activity">
    <reaction evidence="14">
        <text>32-hydroxylanosterol + reduced [NADPH--hemoprotein reductase] + O2 = 32-oxolanosterol + oxidized [NADPH--hemoprotein reductase] + 2 H2O + H(+)</text>
        <dbReference type="Rhea" id="RHEA:75107"/>
        <dbReference type="Rhea" id="RHEA-COMP:11964"/>
        <dbReference type="Rhea" id="RHEA-COMP:11965"/>
        <dbReference type="ChEBI" id="CHEBI:15377"/>
        <dbReference type="ChEBI" id="CHEBI:15378"/>
        <dbReference type="ChEBI" id="CHEBI:15379"/>
        <dbReference type="ChEBI" id="CHEBI:57618"/>
        <dbReference type="ChEBI" id="CHEBI:58210"/>
        <dbReference type="ChEBI" id="CHEBI:166681"/>
        <dbReference type="ChEBI" id="CHEBI:166806"/>
    </reaction>
    <physiologicalReaction direction="left-to-right" evidence="14">
        <dbReference type="Rhea" id="RHEA:75108"/>
    </physiologicalReaction>
</comment>
<comment type="catalytic activity">
    <reaction evidence="18">
        <text>32-oxolanosterol + reduced [NADPH--hemoprotein reductase] + O2 = 4,4-dimethyl-5alpha-cholesta-8,14,24-trien-3beta-ol + formate + oxidized [NADPH--hemoprotein reductase] + H2O + 2 H(+)</text>
        <dbReference type="Rhea" id="RHEA:75111"/>
        <dbReference type="Rhea" id="RHEA-COMP:11964"/>
        <dbReference type="Rhea" id="RHEA-COMP:11965"/>
        <dbReference type="ChEBI" id="CHEBI:15377"/>
        <dbReference type="ChEBI" id="CHEBI:15378"/>
        <dbReference type="ChEBI" id="CHEBI:15379"/>
        <dbReference type="ChEBI" id="CHEBI:15740"/>
        <dbReference type="ChEBI" id="CHEBI:17813"/>
        <dbReference type="ChEBI" id="CHEBI:57618"/>
        <dbReference type="ChEBI" id="CHEBI:58210"/>
        <dbReference type="ChEBI" id="CHEBI:166681"/>
    </reaction>
    <physiologicalReaction direction="left-to-right" evidence="18">
        <dbReference type="Rhea" id="RHEA:75112"/>
    </physiologicalReaction>
</comment>
<comment type="catalytic activity">
    <reaction evidence="21">
        <text>a 14alpha-formyl steroid + reduced [NADPH--hemoprotein reductase] + O2 = a Delta(14) steroid + formate + oxidized [NADPH--hemoprotein reductase] + H2O + 2 H(+)</text>
        <dbReference type="Rhea" id="RHEA:68068"/>
        <dbReference type="Rhea" id="RHEA-COMP:11964"/>
        <dbReference type="Rhea" id="RHEA-COMP:11965"/>
        <dbReference type="ChEBI" id="CHEBI:15377"/>
        <dbReference type="ChEBI" id="CHEBI:15378"/>
        <dbReference type="ChEBI" id="CHEBI:15379"/>
        <dbReference type="ChEBI" id="CHEBI:15740"/>
        <dbReference type="ChEBI" id="CHEBI:57618"/>
        <dbReference type="ChEBI" id="CHEBI:58210"/>
        <dbReference type="ChEBI" id="CHEBI:138031"/>
        <dbReference type="ChEBI" id="CHEBI:176902"/>
    </reaction>
    <physiologicalReaction direction="left-to-right" evidence="21">
        <dbReference type="Rhea" id="RHEA:68069"/>
    </physiologicalReaction>
</comment>
<evidence type="ECO:0000256" key="20">
    <source>
        <dbReference type="ARBA" id="ARBA00049163"/>
    </source>
</evidence>
<dbReference type="Pfam" id="PF00067">
    <property type="entry name" value="p450"/>
    <property type="match status" value="1"/>
</dbReference>
<dbReference type="PANTHER" id="PTHR24304:SF2">
    <property type="entry name" value="24-HYDROXYCHOLESTEROL 7-ALPHA-HYDROXYLASE"/>
    <property type="match status" value="1"/>
</dbReference>
<dbReference type="GO" id="GO:0020037">
    <property type="term" value="F:heme binding"/>
    <property type="evidence" value="ECO:0007669"/>
    <property type="project" value="InterPro"/>
</dbReference>
<evidence type="ECO:0000256" key="11">
    <source>
        <dbReference type="ARBA" id="ARBA00023033"/>
    </source>
</evidence>
<evidence type="ECO:0000256" key="16">
    <source>
        <dbReference type="ARBA" id="ARBA00047670"/>
    </source>
</evidence>
<dbReference type="CDD" id="cd11042">
    <property type="entry name" value="CYP51-like"/>
    <property type="match status" value="1"/>
</dbReference>
<keyword evidence="6 29" id="KW-0812">Transmembrane</keyword>
<evidence type="ECO:0000256" key="23">
    <source>
        <dbReference type="ARBA" id="ARBA00051806"/>
    </source>
</evidence>
<dbReference type="EMBL" id="MF987545">
    <property type="protein sequence ID" value="AXF92919.1"/>
    <property type="molecule type" value="Genomic_DNA"/>
</dbReference>
<evidence type="ECO:0000256" key="10">
    <source>
        <dbReference type="ARBA" id="ARBA00023004"/>
    </source>
</evidence>
<dbReference type="PRINTS" id="PR00385">
    <property type="entry name" value="P450"/>
</dbReference>
<keyword evidence="12 29" id="KW-0472">Membrane</keyword>
<name>A0A345DGJ8_ASPCV</name>
<dbReference type="GO" id="GO:0008168">
    <property type="term" value="F:methyltransferase activity"/>
    <property type="evidence" value="ECO:0007669"/>
    <property type="project" value="UniProtKB-KW"/>
</dbReference>
<keyword evidence="8 29" id="KW-1133">Transmembrane helix</keyword>
<dbReference type="InterPro" id="IPR050529">
    <property type="entry name" value="CYP450_sterol_14alpha_dmase"/>
</dbReference>
<evidence type="ECO:0000256" key="12">
    <source>
        <dbReference type="ARBA" id="ARBA00023136"/>
    </source>
</evidence>
<evidence type="ECO:0000256" key="26">
    <source>
        <dbReference type="ARBA" id="ARBA00058042"/>
    </source>
</evidence>
<keyword evidence="5 27" id="KW-0349">Heme</keyword>
<organism evidence="30">
    <name type="scientific">Aspergillus clavatus</name>
    <dbReference type="NCBI Taxonomy" id="5057"/>
    <lineage>
        <taxon>Eukaryota</taxon>
        <taxon>Fungi</taxon>
        <taxon>Dikarya</taxon>
        <taxon>Ascomycota</taxon>
        <taxon>Pezizomycotina</taxon>
        <taxon>Eurotiomycetes</taxon>
        <taxon>Eurotiomycetidae</taxon>
        <taxon>Eurotiales</taxon>
        <taxon>Aspergillaceae</taxon>
        <taxon>Aspergillus</taxon>
        <taxon>Aspergillus subgen. Fumigati</taxon>
    </lineage>
</organism>
<evidence type="ECO:0000313" key="30">
    <source>
        <dbReference type="EMBL" id="AXF92919.1"/>
    </source>
</evidence>
<evidence type="ECO:0000256" key="1">
    <source>
        <dbReference type="ARBA" id="ARBA00001971"/>
    </source>
</evidence>
<comment type="catalytic activity">
    <reaction evidence="15">
        <text>a 14alpha-hydroxymethyl steroid + reduced [NADPH--hemoprotein reductase] + O2 = a 14alpha-formyl steroid + oxidized [NADPH--hemoprotein reductase] + 2 H2O + H(+)</text>
        <dbReference type="Rhea" id="RHEA:68064"/>
        <dbReference type="Rhea" id="RHEA-COMP:11964"/>
        <dbReference type="Rhea" id="RHEA-COMP:11965"/>
        <dbReference type="ChEBI" id="CHEBI:15377"/>
        <dbReference type="ChEBI" id="CHEBI:15378"/>
        <dbReference type="ChEBI" id="CHEBI:15379"/>
        <dbReference type="ChEBI" id="CHEBI:57618"/>
        <dbReference type="ChEBI" id="CHEBI:58210"/>
        <dbReference type="ChEBI" id="CHEBI:176901"/>
        <dbReference type="ChEBI" id="CHEBI:176902"/>
    </reaction>
    <physiologicalReaction direction="left-to-right" evidence="15">
        <dbReference type="Rhea" id="RHEA:68065"/>
    </physiologicalReaction>
</comment>
<comment type="subcellular location">
    <subcellularLocation>
        <location evidence="2">Membrane</location>
        <topology evidence="2">Single-pass membrane protein</topology>
    </subcellularLocation>
</comment>
<evidence type="ECO:0000256" key="19">
    <source>
        <dbReference type="ARBA" id="ARBA00048866"/>
    </source>
</evidence>
<dbReference type="PANTHER" id="PTHR24304">
    <property type="entry name" value="CYTOCHROME P450 FAMILY 7"/>
    <property type="match status" value="1"/>
</dbReference>
<evidence type="ECO:0000256" key="27">
    <source>
        <dbReference type="PIRSR" id="PIRSR602403-1"/>
    </source>
</evidence>
<keyword evidence="10 27" id="KW-0408">Iron</keyword>
<evidence type="ECO:0000256" key="2">
    <source>
        <dbReference type="ARBA" id="ARBA00004167"/>
    </source>
</evidence>
<gene>
    <name evidence="30" type="primary">Cyp51A</name>
</gene>
<evidence type="ECO:0000256" key="29">
    <source>
        <dbReference type="SAM" id="Phobius"/>
    </source>
</evidence>
<comment type="catalytic activity">
    <reaction evidence="22">
        <text>32-oxoeburicol + reduced [NADPH--hemoprotein reductase] + O2 = 14-demethyleburicol + formate + oxidized [NADPH--hemoprotein reductase] + H2O + 2 H(+)</text>
        <dbReference type="Rhea" id="RHEA:75435"/>
        <dbReference type="Rhea" id="RHEA-COMP:11964"/>
        <dbReference type="Rhea" id="RHEA-COMP:11965"/>
        <dbReference type="ChEBI" id="CHEBI:15377"/>
        <dbReference type="ChEBI" id="CHEBI:15378"/>
        <dbReference type="ChEBI" id="CHEBI:15379"/>
        <dbReference type="ChEBI" id="CHEBI:15740"/>
        <dbReference type="ChEBI" id="CHEBI:57618"/>
        <dbReference type="ChEBI" id="CHEBI:58210"/>
        <dbReference type="ChEBI" id="CHEBI:194329"/>
        <dbReference type="ChEBI" id="CHEBI:194330"/>
    </reaction>
    <physiologicalReaction direction="left-to-right" evidence="22">
        <dbReference type="Rhea" id="RHEA:75436"/>
    </physiologicalReaction>
</comment>
<evidence type="ECO:0000256" key="22">
    <source>
        <dbReference type="ARBA" id="ARBA00051540"/>
    </source>
</evidence>
<comment type="catalytic activity">
    <reaction evidence="16">
        <text>lanosterol + 3 reduced [NADPH--hemoprotein reductase] + 3 O2 = 4,4-dimethyl-5alpha-cholesta-8,14,24-trien-3beta-ol + formate + 3 oxidized [NADPH--hemoprotein reductase] + 4 H2O + 4 H(+)</text>
        <dbReference type="Rhea" id="RHEA:25286"/>
        <dbReference type="Rhea" id="RHEA-COMP:11964"/>
        <dbReference type="Rhea" id="RHEA-COMP:11965"/>
        <dbReference type="ChEBI" id="CHEBI:15377"/>
        <dbReference type="ChEBI" id="CHEBI:15378"/>
        <dbReference type="ChEBI" id="CHEBI:15379"/>
        <dbReference type="ChEBI" id="CHEBI:15740"/>
        <dbReference type="ChEBI" id="CHEBI:16521"/>
        <dbReference type="ChEBI" id="CHEBI:17813"/>
        <dbReference type="ChEBI" id="CHEBI:57618"/>
        <dbReference type="ChEBI" id="CHEBI:58210"/>
        <dbReference type="EC" id="1.14.14.154"/>
    </reaction>
    <physiologicalReaction direction="left-to-right" evidence="16">
        <dbReference type="Rhea" id="RHEA:25287"/>
    </physiologicalReaction>
</comment>
<evidence type="ECO:0000256" key="9">
    <source>
        <dbReference type="ARBA" id="ARBA00023002"/>
    </source>
</evidence>
<comment type="catalytic activity">
    <reaction evidence="17">
        <text>a 14alpha-methyl steroid + 3 reduced [NADPH--hemoprotein reductase] + 3 O2 = a Delta(14) steroid + formate + 3 oxidized [NADPH--hemoprotein reductase] + 4 H2O + 4 H(+)</text>
        <dbReference type="Rhea" id="RHEA:54028"/>
        <dbReference type="Rhea" id="RHEA-COMP:11964"/>
        <dbReference type="Rhea" id="RHEA-COMP:11965"/>
        <dbReference type="ChEBI" id="CHEBI:15377"/>
        <dbReference type="ChEBI" id="CHEBI:15378"/>
        <dbReference type="ChEBI" id="CHEBI:15379"/>
        <dbReference type="ChEBI" id="CHEBI:15740"/>
        <dbReference type="ChEBI" id="CHEBI:57618"/>
        <dbReference type="ChEBI" id="CHEBI:58210"/>
        <dbReference type="ChEBI" id="CHEBI:138029"/>
        <dbReference type="ChEBI" id="CHEBI:138031"/>
        <dbReference type="EC" id="1.14.14.154"/>
    </reaction>
    <physiologicalReaction direction="left-to-right" evidence="17">
        <dbReference type="Rhea" id="RHEA:54029"/>
    </physiologicalReaction>
</comment>
<comment type="catalytic activity">
    <reaction evidence="25">
        <text>eburicol + 3 reduced [NADPH--hemoprotein reductase] + 3 O2 = 14-demethyleburicol + formate + 3 oxidized [NADPH--hemoprotein reductase] + 4 H2O + 4 H(+)</text>
        <dbReference type="Rhea" id="RHEA:75439"/>
        <dbReference type="Rhea" id="RHEA-COMP:11964"/>
        <dbReference type="Rhea" id="RHEA-COMP:11965"/>
        <dbReference type="ChEBI" id="CHEBI:15377"/>
        <dbReference type="ChEBI" id="CHEBI:15378"/>
        <dbReference type="ChEBI" id="CHEBI:15379"/>
        <dbReference type="ChEBI" id="CHEBI:15740"/>
        <dbReference type="ChEBI" id="CHEBI:57618"/>
        <dbReference type="ChEBI" id="CHEBI:58210"/>
        <dbReference type="ChEBI" id="CHEBI:70315"/>
        <dbReference type="ChEBI" id="CHEBI:194330"/>
    </reaction>
    <physiologicalReaction direction="left-to-right" evidence="25">
        <dbReference type="Rhea" id="RHEA:75440"/>
    </physiologicalReaction>
</comment>
<proteinExistence type="inferred from homology"/>
<dbReference type="VEuPathDB" id="FungiDB:ACLA_046180"/>
<accession>A0A345DGJ8</accession>
<dbReference type="InterPro" id="IPR001128">
    <property type="entry name" value="Cyt_P450"/>
</dbReference>
<sequence>MLSLTLFGLYLVSATAVVILVNVVYQHLFRLRNRTEPPMVFHWVPFIGSTITYGIDPCKFFFACREKYGNIFTFILLGQKVTVYLGVEGNEFILNGKLKDVNAEEVYSPLTTPVFGSDVVYDCPNSKFMEQKKFIKFGLTQSALEAHVPLIEKEVLDYLETSPRFQGTSGLVDIAAAMAEITIFTAARALQGEEVRSKLTAEFADLYHDLDRCFTPVNFMFPWAPLPRNKKRDAAHVRMRAIYVDIINQRRRDGGEDTQKSDMIWNLMNCSYKNGQQVPDKEIAHMMITLLMAGQHSSSSIGSWIMLRLASQPEVLEKLYQEQLDKLAQGGPGSNLRPLQYKDLELLPYHQHVIRETLRLHSSIHSILRKVKNTLSVLGTSYVIPPGRVLLASPGVTALSDEHFPNASRWDPQRWENQTTKEDSGEMVDYGYGAVSKGTASPYLPFGAGRHRCIGEKFAYVNIGVILATLVRHLRLSNMDGKEGVPATDYSSLFSGPMKPSIIQWGKRSNDLSK</sequence>
<dbReference type="PRINTS" id="PR00465">
    <property type="entry name" value="EP450IV"/>
</dbReference>
<comment type="similarity">
    <text evidence="3 28">Belongs to the cytochrome P450 family.</text>
</comment>
<feature type="transmembrane region" description="Helical" evidence="29">
    <location>
        <begin position="6"/>
        <end position="25"/>
    </location>
</feature>
<evidence type="ECO:0000256" key="5">
    <source>
        <dbReference type="ARBA" id="ARBA00022617"/>
    </source>
</evidence>
<reference evidence="30" key="1">
    <citation type="submission" date="2017-09" db="EMBL/GenBank/DDBJ databases">
        <title>Aspergillus clavatus from Iran.</title>
        <authorList>
            <person name="Abastabar M."/>
            <person name="Hosseini N."/>
            <person name="Haghani I."/>
            <person name="Hedayati M.T."/>
            <person name="Shokohi T."/>
            <person name="Shams-ghahfarokhi M."/>
            <person name="Dalimi A."/>
            <person name="Vakili M."/>
            <person name="Valadan R."/>
            <person name="Nazeri M."/>
            <person name="Nuripoor S."/>
        </authorList>
    </citation>
    <scope>NUCLEOTIDE SEQUENCE</scope>
    <source>
        <strain evidence="30">CBS-514.65</strain>
    </source>
</reference>
<comment type="catalytic activity">
    <reaction evidence="24">
        <text>32-hydroxyeburicol + reduced [NADPH--hemoprotein reductase] + O2 = 32-oxoeburicol + oxidized [NADPH--hemoprotein reductase] + 2 H2O + H(+)</text>
        <dbReference type="Rhea" id="RHEA:75431"/>
        <dbReference type="Rhea" id="RHEA-COMP:11964"/>
        <dbReference type="Rhea" id="RHEA-COMP:11965"/>
        <dbReference type="ChEBI" id="CHEBI:15377"/>
        <dbReference type="ChEBI" id="CHEBI:15378"/>
        <dbReference type="ChEBI" id="CHEBI:15379"/>
        <dbReference type="ChEBI" id="CHEBI:57618"/>
        <dbReference type="ChEBI" id="CHEBI:58210"/>
        <dbReference type="ChEBI" id="CHEBI:194328"/>
        <dbReference type="ChEBI" id="CHEBI:194329"/>
    </reaction>
    <physiologicalReaction direction="left-to-right" evidence="24">
        <dbReference type="Rhea" id="RHEA:75432"/>
    </physiologicalReaction>
</comment>
<dbReference type="GO" id="GO:0032259">
    <property type="term" value="P:methylation"/>
    <property type="evidence" value="ECO:0007669"/>
    <property type="project" value="UniProtKB-KW"/>
</dbReference>
<evidence type="ECO:0000256" key="13">
    <source>
        <dbReference type="ARBA" id="ARBA00038974"/>
    </source>
</evidence>
<dbReference type="GO" id="GO:0008398">
    <property type="term" value="F:sterol 14-demethylase activity"/>
    <property type="evidence" value="ECO:0007669"/>
    <property type="project" value="UniProtKB-EC"/>
</dbReference>
<evidence type="ECO:0000256" key="3">
    <source>
        <dbReference type="ARBA" id="ARBA00010617"/>
    </source>
</evidence>
<evidence type="ECO:0000256" key="14">
    <source>
        <dbReference type="ARBA" id="ARBA00047379"/>
    </source>
</evidence>
<keyword evidence="9 28" id="KW-0560">Oxidoreductase</keyword>
<comment type="catalytic activity">
    <reaction evidence="20">
        <text>lanosterol + reduced [NADPH--hemoprotein reductase] + O2 = 32-hydroxylanosterol + oxidized [NADPH--hemoprotein reductase] + H2O + H(+)</text>
        <dbReference type="Rhea" id="RHEA:75103"/>
        <dbReference type="Rhea" id="RHEA-COMP:11964"/>
        <dbReference type="Rhea" id="RHEA-COMP:11965"/>
        <dbReference type="ChEBI" id="CHEBI:15377"/>
        <dbReference type="ChEBI" id="CHEBI:15378"/>
        <dbReference type="ChEBI" id="CHEBI:15379"/>
        <dbReference type="ChEBI" id="CHEBI:16521"/>
        <dbReference type="ChEBI" id="CHEBI:57618"/>
        <dbReference type="ChEBI" id="CHEBI:58210"/>
        <dbReference type="ChEBI" id="CHEBI:166806"/>
    </reaction>
    <physiologicalReaction direction="left-to-right" evidence="20">
        <dbReference type="Rhea" id="RHEA:75104"/>
    </physiologicalReaction>
</comment>
<feature type="binding site" description="axial binding residue" evidence="27">
    <location>
        <position position="453"/>
    </location>
    <ligand>
        <name>heme</name>
        <dbReference type="ChEBI" id="CHEBI:30413"/>
    </ligand>
    <ligandPart>
        <name>Fe</name>
        <dbReference type="ChEBI" id="CHEBI:18248"/>
    </ligandPart>
</feature>
<protein>
    <recommendedName>
        <fullName evidence="13">sterol 14alpha-demethylase</fullName>
        <ecNumber evidence="13">1.14.14.154</ecNumber>
    </recommendedName>
</protein>